<sequence length="264" mass="30026">MTLHKWCSNNESLLNNIQNSDDYQFNNPAEMKPVKTLGVLWKPNSGFFSFKVTISEQHSYTKRSIISDISRIYDPLVLIGPVVSKAKIFMQRVWLLKLGWDELLPEDVSRGWIAFVSLLPCIEQLEIPRHFPSDNKVIIHGFADTSTAAYGAAIYVQSPSSESKSTCLLCSKSRVAPIKPVTIPRLEFCAALFLSQLTQRVIKVLNFTISDTLFRFYHCVSLELTKDFIWRHVPSKENSADFISRGGIPDSLQSRIVVEWPFIP</sequence>
<dbReference type="AlphaFoldDB" id="A0A4Y2LSE1"/>
<gene>
    <name evidence="1" type="ORF">AVEN_143814_1</name>
</gene>
<name>A0A4Y2LSE1_ARAVE</name>
<accession>A0A4Y2LSE1</accession>
<organism evidence="1 2">
    <name type="scientific">Araneus ventricosus</name>
    <name type="common">Orbweaver spider</name>
    <name type="synonym">Epeira ventricosa</name>
    <dbReference type="NCBI Taxonomy" id="182803"/>
    <lineage>
        <taxon>Eukaryota</taxon>
        <taxon>Metazoa</taxon>
        <taxon>Ecdysozoa</taxon>
        <taxon>Arthropoda</taxon>
        <taxon>Chelicerata</taxon>
        <taxon>Arachnida</taxon>
        <taxon>Araneae</taxon>
        <taxon>Araneomorphae</taxon>
        <taxon>Entelegynae</taxon>
        <taxon>Araneoidea</taxon>
        <taxon>Araneidae</taxon>
        <taxon>Araneus</taxon>
    </lineage>
</organism>
<keyword evidence="2" id="KW-1185">Reference proteome</keyword>
<proteinExistence type="predicted"/>
<reference evidence="1 2" key="1">
    <citation type="journal article" date="2019" name="Sci. Rep.">
        <title>Orb-weaving spider Araneus ventricosus genome elucidates the spidroin gene catalogue.</title>
        <authorList>
            <person name="Kono N."/>
            <person name="Nakamura H."/>
            <person name="Ohtoshi R."/>
            <person name="Moran D.A.P."/>
            <person name="Shinohara A."/>
            <person name="Yoshida Y."/>
            <person name="Fujiwara M."/>
            <person name="Mori M."/>
            <person name="Tomita M."/>
            <person name="Arakawa K."/>
        </authorList>
    </citation>
    <scope>NUCLEOTIDE SEQUENCE [LARGE SCALE GENOMIC DNA]</scope>
</reference>
<dbReference type="PANTHER" id="PTHR47331">
    <property type="entry name" value="PHD-TYPE DOMAIN-CONTAINING PROTEIN"/>
    <property type="match status" value="1"/>
</dbReference>
<protein>
    <recommendedName>
        <fullName evidence="3">Reverse transcriptase/retrotransposon-derived protein RNase H-like domain-containing protein</fullName>
    </recommendedName>
</protein>
<comment type="caution">
    <text evidence="1">The sequence shown here is derived from an EMBL/GenBank/DDBJ whole genome shotgun (WGS) entry which is preliminary data.</text>
</comment>
<evidence type="ECO:0000313" key="1">
    <source>
        <dbReference type="EMBL" id="GBN17462.1"/>
    </source>
</evidence>
<dbReference type="OrthoDB" id="5872779at2759"/>
<evidence type="ECO:0008006" key="3">
    <source>
        <dbReference type="Google" id="ProtNLM"/>
    </source>
</evidence>
<dbReference type="InterPro" id="IPR008042">
    <property type="entry name" value="Retrotrans_Pao"/>
</dbReference>
<dbReference type="EMBL" id="BGPR01006259">
    <property type="protein sequence ID" value="GBN17462.1"/>
    <property type="molecule type" value="Genomic_DNA"/>
</dbReference>
<dbReference type="Proteomes" id="UP000499080">
    <property type="component" value="Unassembled WGS sequence"/>
</dbReference>
<evidence type="ECO:0000313" key="2">
    <source>
        <dbReference type="Proteomes" id="UP000499080"/>
    </source>
</evidence>
<dbReference type="Pfam" id="PF05380">
    <property type="entry name" value="Peptidase_A17"/>
    <property type="match status" value="1"/>
</dbReference>